<accession>A0ABR7K9H2</accession>
<dbReference type="InterPro" id="IPR017853">
    <property type="entry name" value="GH"/>
</dbReference>
<dbReference type="InterPro" id="IPR015020">
    <property type="entry name" value="Rv2525c-like_Glyco_Hydro-like"/>
</dbReference>
<dbReference type="RefSeq" id="WP_187011896.1">
    <property type="nucleotide sequence ID" value="NZ_JACRWG010000009.1"/>
</dbReference>
<evidence type="ECO:0000259" key="1">
    <source>
        <dbReference type="Pfam" id="PF01471"/>
    </source>
</evidence>
<dbReference type="CDD" id="cd06418">
    <property type="entry name" value="GH25_BacA-like"/>
    <property type="match status" value="1"/>
</dbReference>
<evidence type="ECO:0000313" key="3">
    <source>
        <dbReference type="EMBL" id="MBC6009368.1"/>
    </source>
</evidence>
<evidence type="ECO:0000259" key="2">
    <source>
        <dbReference type="Pfam" id="PF08924"/>
    </source>
</evidence>
<keyword evidence="4" id="KW-1185">Reference proteome</keyword>
<comment type="caution">
    <text evidence="3">The sequence shown here is derived from an EMBL/GenBank/DDBJ whole genome shotgun (WGS) entry which is preliminary data.</text>
</comment>
<dbReference type="InterPro" id="IPR036365">
    <property type="entry name" value="PGBD-like_sf"/>
</dbReference>
<sequence length="758" mass="84187">MADENVRKAQKYLNSMYGHRSEWVKLDEDGMTGTGTCKGIIRAFQIENGISPVTGTVGNITLNKMRSLSDISKMNANDPGNPNVCILQCALFVKGYNAGGITGVYYTTGVNAVKQYQSDAGLPVTGIIDWKVWMGLVSINWFKKTNDGDKMIVKIQQQLNADWSDIIGVGPCDGIVSRFTSYALIAALQAAEGIYTSFIGSIDKRNFGDQTVAKFPDVLKQGKNGSYVKYNKLVQYGLYLNGYDAGRFDGNFDSSTKSKVEAFQEFYALTGIGLVTSGEVNCATMKSLLTSKGDTGRKAKACDCSTVLNKQQALDIKNAGYQVVGRYLTGTANRKRKFITFEEIKNLESAGLRVFPIYQDGGYKVQYFQNLSQGIEDAHTAITAAKRIGVPKGTTIYFAVDFDCYDYQMKSFIVPYFEKLNYVFKSETNNKKYKVGIYAPRYICSYISNKGLAEYSFVADMSSGYSCNLGYRIPENWAFDQFFEFNERTGGQFPSSPSFDLDKVGYSGSDKGITTFDKVDYMSPDELAEKNSDQMIEEQKDQFVCNILEKLGYLNKVVKSNIVYEKESTVAAIPTDGCTIFVSYKSSHTFTPDNEFSKKPIYIEMDNTGLLTTTCDNQIKDLTAGLEIQGKDIVRILDGTVDGLREVAISMKAGKIGMKVGVKDNCPVYTILFTTKDILPDRDTVDYEMTTEINFKIMPSISGDGKQPKYEINWEKALEVDPSKTATLMLSLTFRTTECLLAIIAYLLSKKVIVSVSN</sequence>
<organism evidence="3 4">
    <name type="scientific">Catenibacterium faecis</name>
    <dbReference type="NCBI Taxonomy" id="2764323"/>
    <lineage>
        <taxon>Bacteria</taxon>
        <taxon>Bacillati</taxon>
        <taxon>Bacillota</taxon>
        <taxon>Erysipelotrichia</taxon>
        <taxon>Erysipelotrichales</taxon>
        <taxon>Coprobacillaceae</taxon>
        <taxon>Catenibacterium</taxon>
    </lineage>
</organism>
<dbReference type="SUPFAM" id="SSF51445">
    <property type="entry name" value="(Trans)glycosidases"/>
    <property type="match status" value="1"/>
</dbReference>
<dbReference type="InterPro" id="IPR002477">
    <property type="entry name" value="Peptidoglycan-bd-like"/>
</dbReference>
<dbReference type="InterPro" id="IPR036366">
    <property type="entry name" value="PGBDSf"/>
</dbReference>
<protein>
    <submittedName>
        <fullName evidence="3">DUF1906 domain-containing protein</fullName>
    </submittedName>
</protein>
<evidence type="ECO:0000313" key="4">
    <source>
        <dbReference type="Proteomes" id="UP000603474"/>
    </source>
</evidence>
<dbReference type="Gene3D" id="3.20.20.80">
    <property type="entry name" value="Glycosidases"/>
    <property type="match status" value="1"/>
</dbReference>
<dbReference type="EMBL" id="JACRWG010000009">
    <property type="protein sequence ID" value="MBC6009368.1"/>
    <property type="molecule type" value="Genomic_DNA"/>
</dbReference>
<dbReference type="Pfam" id="PF01471">
    <property type="entry name" value="PG_binding_1"/>
    <property type="match status" value="2"/>
</dbReference>
<name>A0ABR7K9H2_9FIRM</name>
<proteinExistence type="predicted"/>
<feature type="domain" description="Peptidoglycan binding-like" evidence="1">
    <location>
        <begin position="81"/>
        <end position="133"/>
    </location>
</feature>
<dbReference type="SUPFAM" id="SSF47090">
    <property type="entry name" value="PGBD-like"/>
    <property type="match status" value="2"/>
</dbReference>
<dbReference type="Pfam" id="PF08924">
    <property type="entry name" value="Rv2525c_GlyHyd-like"/>
    <property type="match status" value="1"/>
</dbReference>
<feature type="domain" description="Peptidoglycan binding-like" evidence="1">
    <location>
        <begin position="233"/>
        <end position="270"/>
    </location>
</feature>
<reference evidence="3 4" key="1">
    <citation type="submission" date="2020-08" db="EMBL/GenBank/DDBJ databases">
        <authorList>
            <person name="Liu C."/>
            <person name="Sun Q."/>
        </authorList>
    </citation>
    <scope>NUCLEOTIDE SEQUENCE [LARGE SCALE GENOMIC DNA]</scope>
    <source>
        <strain evidence="3 4">NSJ-22</strain>
    </source>
</reference>
<feature type="domain" description="Rv2525c-like glycoside hydrolase-like" evidence="2">
    <location>
        <begin position="315"/>
        <end position="480"/>
    </location>
</feature>
<dbReference type="Proteomes" id="UP000603474">
    <property type="component" value="Unassembled WGS sequence"/>
</dbReference>
<gene>
    <name evidence="3" type="ORF">H8909_03765</name>
</gene>
<dbReference type="Gene3D" id="1.10.101.10">
    <property type="entry name" value="PGBD-like superfamily/PGBD"/>
    <property type="match status" value="3"/>
</dbReference>